<protein>
    <submittedName>
        <fullName evidence="1">Uncharacterized protein</fullName>
    </submittedName>
</protein>
<evidence type="ECO:0000313" key="1">
    <source>
        <dbReference type="EMBL" id="KAF1922097.1"/>
    </source>
</evidence>
<evidence type="ECO:0000313" key="2">
    <source>
        <dbReference type="Proteomes" id="UP000800096"/>
    </source>
</evidence>
<keyword evidence="2" id="KW-1185">Reference proteome</keyword>
<dbReference type="AlphaFoldDB" id="A0A6A5R8C7"/>
<dbReference type="EMBL" id="ML979132">
    <property type="protein sequence ID" value="KAF1922097.1"/>
    <property type="molecule type" value="Genomic_DNA"/>
</dbReference>
<accession>A0A6A5R8C7</accession>
<proteinExistence type="predicted"/>
<dbReference type="OrthoDB" id="409136at2759"/>
<organism evidence="1 2">
    <name type="scientific">Ampelomyces quisqualis</name>
    <name type="common">Powdery mildew agent</name>
    <dbReference type="NCBI Taxonomy" id="50730"/>
    <lineage>
        <taxon>Eukaryota</taxon>
        <taxon>Fungi</taxon>
        <taxon>Dikarya</taxon>
        <taxon>Ascomycota</taxon>
        <taxon>Pezizomycotina</taxon>
        <taxon>Dothideomycetes</taxon>
        <taxon>Pleosporomycetidae</taxon>
        <taxon>Pleosporales</taxon>
        <taxon>Pleosporineae</taxon>
        <taxon>Phaeosphaeriaceae</taxon>
        <taxon>Ampelomyces</taxon>
    </lineage>
</organism>
<gene>
    <name evidence="1" type="ORF">BDU57DRAFT_564455</name>
</gene>
<sequence>MTLELGAVSPGQNSATEVWIKARLYFQKAQHPFLEKSPVGLETHDDDDAFEIDCNTASDDKADDPVGANPATTIIGSRTSCSVTRWWINASSKAGSKPFGEDPEDFDAFSTTQSAFEPQIPVTPPHLTSLFMLGKLVAALIDKDWAFISIDAPIVEPTLRASKDQLLTVESFAPTPRDTVIVKMTTASHGSLAGRLSAWPSYTCLPHSKTIQKIYVVRFDGCLADGDCGFVVVDVGYEEINGHLVAGCQTTGSAHVLAASEAVKDI</sequence>
<reference evidence="1" key="1">
    <citation type="journal article" date="2020" name="Stud. Mycol.">
        <title>101 Dothideomycetes genomes: a test case for predicting lifestyles and emergence of pathogens.</title>
        <authorList>
            <person name="Haridas S."/>
            <person name="Albert R."/>
            <person name="Binder M."/>
            <person name="Bloem J."/>
            <person name="Labutti K."/>
            <person name="Salamov A."/>
            <person name="Andreopoulos B."/>
            <person name="Baker S."/>
            <person name="Barry K."/>
            <person name="Bills G."/>
            <person name="Bluhm B."/>
            <person name="Cannon C."/>
            <person name="Castanera R."/>
            <person name="Culley D."/>
            <person name="Daum C."/>
            <person name="Ezra D."/>
            <person name="Gonzalez J."/>
            <person name="Henrissat B."/>
            <person name="Kuo A."/>
            <person name="Liang C."/>
            <person name="Lipzen A."/>
            <person name="Lutzoni F."/>
            <person name="Magnuson J."/>
            <person name="Mondo S."/>
            <person name="Nolan M."/>
            <person name="Ohm R."/>
            <person name="Pangilinan J."/>
            <person name="Park H.-J."/>
            <person name="Ramirez L."/>
            <person name="Alfaro M."/>
            <person name="Sun H."/>
            <person name="Tritt A."/>
            <person name="Yoshinaga Y."/>
            <person name="Zwiers L.-H."/>
            <person name="Turgeon B."/>
            <person name="Goodwin S."/>
            <person name="Spatafora J."/>
            <person name="Crous P."/>
            <person name="Grigoriev I."/>
        </authorList>
    </citation>
    <scope>NUCLEOTIDE SEQUENCE</scope>
    <source>
        <strain evidence="1">HMLAC05119</strain>
    </source>
</reference>
<dbReference type="Proteomes" id="UP000800096">
    <property type="component" value="Unassembled WGS sequence"/>
</dbReference>
<name>A0A6A5R8C7_AMPQU</name>